<dbReference type="PANTHER" id="PTHR11409:SF43">
    <property type="entry name" value="ADENOSINE DEAMINASE"/>
    <property type="match status" value="1"/>
</dbReference>
<dbReference type="NCBIfam" id="NF006847">
    <property type="entry name" value="PRK09358.1-2"/>
    <property type="match status" value="1"/>
</dbReference>
<dbReference type="AlphaFoldDB" id="G8QQW8"/>
<keyword evidence="9" id="KW-1185">Reference proteome</keyword>
<dbReference type="InterPro" id="IPR001365">
    <property type="entry name" value="A_deaminase_dom"/>
</dbReference>
<dbReference type="Gene3D" id="3.20.20.140">
    <property type="entry name" value="Metal-dependent hydrolases"/>
    <property type="match status" value="1"/>
</dbReference>
<dbReference type="OrthoDB" id="9779574at2"/>
<evidence type="ECO:0000256" key="4">
    <source>
        <dbReference type="ARBA" id="ARBA00022723"/>
    </source>
</evidence>
<dbReference type="GO" id="GO:0006154">
    <property type="term" value="P:adenosine catabolic process"/>
    <property type="evidence" value="ECO:0007669"/>
    <property type="project" value="TreeGrafter"/>
</dbReference>
<dbReference type="InterPro" id="IPR006330">
    <property type="entry name" value="Ado/ade_deaminase"/>
</dbReference>
<accession>G8QQW8</accession>
<dbReference type="Pfam" id="PF00962">
    <property type="entry name" value="A_deaminase"/>
    <property type="match status" value="1"/>
</dbReference>
<dbReference type="GO" id="GO:0005829">
    <property type="term" value="C:cytosol"/>
    <property type="evidence" value="ECO:0007669"/>
    <property type="project" value="TreeGrafter"/>
</dbReference>
<dbReference type="Proteomes" id="UP000005632">
    <property type="component" value="Chromosome"/>
</dbReference>
<comment type="similarity">
    <text evidence="2">Belongs to the metallo-dependent hydrolases superfamily. Adenosine and AMP deaminases family.</text>
</comment>
<dbReference type="KEGG" id="sgp:SpiGrapes_2029"/>
<dbReference type="GO" id="GO:0046103">
    <property type="term" value="P:inosine biosynthetic process"/>
    <property type="evidence" value="ECO:0007669"/>
    <property type="project" value="TreeGrafter"/>
</dbReference>
<dbReference type="GO" id="GO:0046872">
    <property type="term" value="F:metal ion binding"/>
    <property type="evidence" value="ECO:0007669"/>
    <property type="project" value="UniProtKB-KW"/>
</dbReference>
<dbReference type="STRING" id="158190.SpiGrapes_2029"/>
<sequence length="367" mass="41535">MMYDILMLTKEIIQQVPKVELHDHLDGGLRIETILELARENNVDLPSNNPKLLREWFIRGCKQKSLALYLETFSVTTAVMQTKEALERVAFEAVEDLAAQHVCYAEIRFAPILHTAKELTSEQAVQAVLDGLQRGKKKTGMPSGLILCAMRNQKPSVSLDIAELAVAFCDRGVVGFDLAGDESGYPPKKHLDAFQYIRNKNFNITIHAGEAFGVESIWQAIQVCGAHRIGHGTRLIEDMSIESSHIEEMGSLANFILDRRIPMEMCLTSNVGTGATSDYAHHPFPILFRNNFRVFLCTDNRLMSDTDLSKEMEIAVQYYNLNIRDLEKLTINAMKSAFAHHDIKIQIIYDVIKKQYAEIRNKYGIMD</sequence>
<evidence type="ECO:0000313" key="8">
    <source>
        <dbReference type="EMBL" id="AEV29816.1"/>
    </source>
</evidence>
<keyword evidence="4" id="KW-0479">Metal-binding</keyword>
<dbReference type="NCBIfam" id="TIGR01430">
    <property type="entry name" value="aden_deam"/>
    <property type="match status" value="1"/>
</dbReference>
<organism evidence="8 9">
    <name type="scientific">Sphaerochaeta pleomorpha (strain ATCC BAA-1885 / DSM 22778 / Grapes)</name>
    <dbReference type="NCBI Taxonomy" id="158190"/>
    <lineage>
        <taxon>Bacteria</taxon>
        <taxon>Pseudomonadati</taxon>
        <taxon>Spirochaetota</taxon>
        <taxon>Spirochaetia</taxon>
        <taxon>Spirochaetales</taxon>
        <taxon>Sphaerochaetaceae</taxon>
        <taxon>Sphaerochaeta</taxon>
    </lineage>
</organism>
<dbReference type="GO" id="GO:0004000">
    <property type="term" value="F:adenosine deaminase activity"/>
    <property type="evidence" value="ECO:0007669"/>
    <property type="project" value="UniProtKB-ARBA"/>
</dbReference>
<evidence type="ECO:0000256" key="3">
    <source>
        <dbReference type="ARBA" id="ARBA00012784"/>
    </source>
</evidence>
<evidence type="ECO:0000313" key="9">
    <source>
        <dbReference type="Proteomes" id="UP000005632"/>
    </source>
</evidence>
<dbReference type="InterPro" id="IPR032466">
    <property type="entry name" value="Metal_Hydrolase"/>
</dbReference>
<feature type="domain" description="Adenosine deaminase" evidence="7">
    <location>
        <begin position="17"/>
        <end position="353"/>
    </location>
</feature>
<evidence type="ECO:0000256" key="1">
    <source>
        <dbReference type="ARBA" id="ARBA00001947"/>
    </source>
</evidence>
<name>G8QQW8_SPHPG</name>
<evidence type="ECO:0000256" key="6">
    <source>
        <dbReference type="ARBA" id="ARBA00022833"/>
    </source>
</evidence>
<gene>
    <name evidence="8" type="ordered locus">SpiGrapes_2029</name>
</gene>
<reference evidence="8 9" key="1">
    <citation type="submission" date="2011-11" db="EMBL/GenBank/DDBJ databases">
        <title>Complete sequence of Spirochaeta sp. grapes.</title>
        <authorList>
            <consortium name="US DOE Joint Genome Institute"/>
            <person name="Lucas S."/>
            <person name="Han J."/>
            <person name="Lapidus A."/>
            <person name="Cheng J.-F."/>
            <person name="Goodwin L."/>
            <person name="Pitluck S."/>
            <person name="Peters L."/>
            <person name="Ovchinnikova G."/>
            <person name="Munk A.C."/>
            <person name="Detter J.C."/>
            <person name="Han C."/>
            <person name="Tapia R."/>
            <person name="Land M."/>
            <person name="Hauser L."/>
            <person name="Kyrpides N."/>
            <person name="Ivanova N."/>
            <person name="Pagani I."/>
            <person name="Ritalahtilisa K."/>
            <person name="Loeffler F."/>
            <person name="Woyke T."/>
        </authorList>
    </citation>
    <scope>NUCLEOTIDE SEQUENCE [LARGE SCALE GENOMIC DNA]</scope>
    <source>
        <strain evidence="9">ATCC BAA-1885 / DSM 22778 / Grapes</strain>
    </source>
</reference>
<dbReference type="GO" id="GO:0043103">
    <property type="term" value="P:hypoxanthine salvage"/>
    <property type="evidence" value="ECO:0007669"/>
    <property type="project" value="TreeGrafter"/>
</dbReference>
<proteinExistence type="inferred from homology"/>
<keyword evidence="5" id="KW-0378">Hydrolase</keyword>
<dbReference type="HOGENOM" id="CLU_039228_0_0_12"/>
<protein>
    <recommendedName>
        <fullName evidence="3">adenosine deaminase</fullName>
        <ecNumber evidence="3">3.5.4.4</ecNumber>
    </recommendedName>
</protein>
<evidence type="ECO:0000256" key="5">
    <source>
        <dbReference type="ARBA" id="ARBA00022801"/>
    </source>
</evidence>
<dbReference type="PANTHER" id="PTHR11409">
    <property type="entry name" value="ADENOSINE DEAMINASE"/>
    <property type="match status" value="1"/>
</dbReference>
<comment type="cofactor">
    <cofactor evidence="1">
        <name>Zn(2+)</name>
        <dbReference type="ChEBI" id="CHEBI:29105"/>
    </cofactor>
</comment>
<keyword evidence="6" id="KW-0862">Zinc</keyword>
<dbReference type="EMBL" id="CP003155">
    <property type="protein sequence ID" value="AEV29816.1"/>
    <property type="molecule type" value="Genomic_DNA"/>
</dbReference>
<evidence type="ECO:0000259" key="7">
    <source>
        <dbReference type="Pfam" id="PF00962"/>
    </source>
</evidence>
<dbReference type="eggNOG" id="COG1816">
    <property type="taxonomic scope" value="Bacteria"/>
</dbReference>
<dbReference type="SUPFAM" id="SSF51556">
    <property type="entry name" value="Metallo-dependent hydrolases"/>
    <property type="match status" value="1"/>
</dbReference>
<dbReference type="EC" id="3.5.4.4" evidence="3"/>
<evidence type="ECO:0000256" key="2">
    <source>
        <dbReference type="ARBA" id="ARBA00006676"/>
    </source>
</evidence>